<organism evidence="4 5">
    <name type="scientific">Vanrija albida</name>
    <dbReference type="NCBI Taxonomy" id="181172"/>
    <lineage>
        <taxon>Eukaryota</taxon>
        <taxon>Fungi</taxon>
        <taxon>Dikarya</taxon>
        <taxon>Basidiomycota</taxon>
        <taxon>Agaricomycotina</taxon>
        <taxon>Tremellomycetes</taxon>
        <taxon>Trichosporonales</taxon>
        <taxon>Trichosporonaceae</taxon>
        <taxon>Vanrija</taxon>
    </lineage>
</organism>
<keyword evidence="5" id="KW-1185">Reference proteome</keyword>
<evidence type="ECO:0000313" key="5">
    <source>
        <dbReference type="Proteomes" id="UP001565368"/>
    </source>
</evidence>
<dbReference type="PANTHER" id="PTHR47966:SF51">
    <property type="entry name" value="BETA-SITE APP-CLEAVING ENZYME, ISOFORM A-RELATED"/>
    <property type="match status" value="1"/>
</dbReference>
<dbReference type="PRINTS" id="PR00792">
    <property type="entry name" value="PEPSIN"/>
</dbReference>
<proteinExistence type="inferred from homology"/>
<sequence>MSSMSVATVSALVLALATLAVPTQAVPLSADGGPVHLELSAPRRSVPSLQHVADRRSKRDNTDPFNANLVNWFDSAYAVNVAFGTPPQDFVLFLETQSPLTWVYDSSCTPDTCKGQTGGFDTSKSSTYVANDTLNSRPQGPPSVQLSDDLFLNGTWGSDTVSVDGAEGKSASVDNFMFMNCKLGGIINNSTQRPAGGLGLGWPSPGSFSPPTMLSKLAEGWKDKRFAIHLAQQPAPADGLLEPQDSKGGTLTLGGVNSALFTGEIDYVPLSTRFAENGAPTFWEITVDAADYGGKQYGNDTGNGTIASVDAVSTSSSVPDKLFHDVYSNISDARLVEASGDTPQYYTFPCASSGQVKPLTLTLGGKEIVIPAEALYTPYEAVLSTKEPAGWCMGLLQTMGEPSFDNVDWLFGVPFLRNLYTVFQLEPPAIGFAKLSASASKGSHCRRRRA</sequence>
<accession>A0ABR3PWT7</accession>
<dbReference type="SUPFAM" id="SSF50630">
    <property type="entry name" value="Acid proteases"/>
    <property type="match status" value="1"/>
</dbReference>
<feature type="chain" id="PRO_5046813111" description="Peptidase A1 domain-containing protein" evidence="2">
    <location>
        <begin position="26"/>
        <end position="450"/>
    </location>
</feature>
<keyword evidence="2" id="KW-0732">Signal</keyword>
<dbReference type="Proteomes" id="UP001565368">
    <property type="component" value="Unassembled WGS sequence"/>
</dbReference>
<evidence type="ECO:0000256" key="1">
    <source>
        <dbReference type="ARBA" id="ARBA00007447"/>
    </source>
</evidence>
<evidence type="ECO:0000259" key="3">
    <source>
        <dbReference type="PROSITE" id="PS51767"/>
    </source>
</evidence>
<dbReference type="CDD" id="cd05471">
    <property type="entry name" value="pepsin_like"/>
    <property type="match status" value="1"/>
</dbReference>
<evidence type="ECO:0000256" key="2">
    <source>
        <dbReference type="SAM" id="SignalP"/>
    </source>
</evidence>
<dbReference type="PANTHER" id="PTHR47966">
    <property type="entry name" value="BETA-SITE APP-CLEAVING ENZYME, ISOFORM A-RELATED"/>
    <property type="match status" value="1"/>
</dbReference>
<dbReference type="InterPro" id="IPR033121">
    <property type="entry name" value="PEPTIDASE_A1"/>
</dbReference>
<dbReference type="InterPro" id="IPR021109">
    <property type="entry name" value="Peptidase_aspartic_dom_sf"/>
</dbReference>
<reference evidence="4 5" key="1">
    <citation type="submission" date="2023-08" db="EMBL/GenBank/DDBJ databases">
        <title>Annotated Genome Sequence of Vanrija albida AlHP1.</title>
        <authorList>
            <person name="Herzog R."/>
        </authorList>
    </citation>
    <scope>NUCLEOTIDE SEQUENCE [LARGE SCALE GENOMIC DNA]</scope>
    <source>
        <strain evidence="4 5">AlHP1</strain>
    </source>
</reference>
<dbReference type="InterPro" id="IPR001461">
    <property type="entry name" value="Aspartic_peptidase_A1"/>
</dbReference>
<evidence type="ECO:0000313" key="4">
    <source>
        <dbReference type="EMBL" id="KAL1406911.1"/>
    </source>
</evidence>
<dbReference type="Pfam" id="PF00026">
    <property type="entry name" value="Asp"/>
    <property type="match status" value="1"/>
</dbReference>
<dbReference type="GeneID" id="95987366"/>
<comment type="caution">
    <text evidence="4">The sequence shown here is derived from an EMBL/GenBank/DDBJ whole genome shotgun (WGS) entry which is preliminary data.</text>
</comment>
<dbReference type="RefSeq" id="XP_069206855.1">
    <property type="nucleotide sequence ID" value="XM_069354784.1"/>
</dbReference>
<dbReference type="EMBL" id="JBBXJM010000005">
    <property type="protein sequence ID" value="KAL1406911.1"/>
    <property type="molecule type" value="Genomic_DNA"/>
</dbReference>
<dbReference type="Gene3D" id="2.40.70.10">
    <property type="entry name" value="Acid Proteases"/>
    <property type="match status" value="2"/>
</dbReference>
<dbReference type="InterPro" id="IPR034164">
    <property type="entry name" value="Pepsin-like_dom"/>
</dbReference>
<comment type="similarity">
    <text evidence="1">Belongs to the peptidase A1 family.</text>
</comment>
<dbReference type="PROSITE" id="PS51767">
    <property type="entry name" value="PEPTIDASE_A1"/>
    <property type="match status" value="1"/>
</dbReference>
<feature type="domain" description="Peptidase A1" evidence="3">
    <location>
        <begin position="77"/>
        <end position="433"/>
    </location>
</feature>
<name>A0ABR3PWT7_9TREE</name>
<feature type="signal peptide" evidence="2">
    <location>
        <begin position="1"/>
        <end position="25"/>
    </location>
</feature>
<protein>
    <recommendedName>
        <fullName evidence="3">Peptidase A1 domain-containing protein</fullName>
    </recommendedName>
</protein>
<gene>
    <name evidence="4" type="ORF">Q8F55_006323</name>
</gene>